<evidence type="ECO:0000313" key="2">
    <source>
        <dbReference type="Proteomes" id="UP001497623"/>
    </source>
</evidence>
<dbReference type="AlphaFoldDB" id="A0AAV2QGS4"/>
<proteinExistence type="predicted"/>
<comment type="caution">
    <text evidence="1">The sequence shown here is derived from an EMBL/GenBank/DDBJ whole genome shotgun (WGS) entry which is preliminary data.</text>
</comment>
<sequence>MGKDNDCFFHIQLRLCRQDNVCCRLLISNNDAMIWQISLHVVQTVLEHSLSWVYSITRLRKVLYHLSILCELTVSQAFLHSQVQTSCLQYAHKWQAICSAGQPGDHCAPLIIEMGPCTGRLPCFAHQ</sequence>
<name>A0AAV2QGS4_MEGNR</name>
<organism evidence="1 2">
    <name type="scientific">Meganyctiphanes norvegica</name>
    <name type="common">Northern krill</name>
    <name type="synonym">Thysanopoda norvegica</name>
    <dbReference type="NCBI Taxonomy" id="48144"/>
    <lineage>
        <taxon>Eukaryota</taxon>
        <taxon>Metazoa</taxon>
        <taxon>Ecdysozoa</taxon>
        <taxon>Arthropoda</taxon>
        <taxon>Crustacea</taxon>
        <taxon>Multicrustacea</taxon>
        <taxon>Malacostraca</taxon>
        <taxon>Eumalacostraca</taxon>
        <taxon>Eucarida</taxon>
        <taxon>Euphausiacea</taxon>
        <taxon>Euphausiidae</taxon>
        <taxon>Meganyctiphanes</taxon>
    </lineage>
</organism>
<dbReference type="Proteomes" id="UP001497623">
    <property type="component" value="Unassembled WGS sequence"/>
</dbReference>
<reference evidence="1 2" key="1">
    <citation type="submission" date="2024-05" db="EMBL/GenBank/DDBJ databases">
        <authorList>
            <person name="Wallberg A."/>
        </authorList>
    </citation>
    <scope>NUCLEOTIDE SEQUENCE [LARGE SCALE GENOMIC DNA]</scope>
</reference>
<dbReference type="EMBL" id="CAXKWB010005791">
    <property type="protein sequence ID" value="CAL4079852.1"/>
    <property type="molecule type" value="Genomic_DNA"/>
</dbReference>
<gene>
    <name evidence="1" type="ORF">MNOR_LOCUS11134</name>
</gene>
<evidence type="ECO:0000313" key="1">
    <source>
        <dbReference type="EMBL" id="CAL4079852.1"/>
    </source>
</evidence>
<accession>A0AAV2QGS4</accession>
<keyword evidence="2" id="KW-1185">Reference proteome</keyword>
<protein>
    <submittedName>
        <fullName evidence="1">Uncharacterized protein</fullName>
    </submittedName>
</protein>